<dbReference type="PANTHER" id="PTHR18934">
    <property type="entry name" value="ATP-DEPENDENT RNA HELICASE"/>
    <property type="match status" value="1"/>
</dbReference>
<evidence type="ECO:0000256" key="7">
    <source>
        <dbReference type="ARBA" id="ARBA00047984"/>
    </source>
</evidence>
<dbReference type="InterPro" id="IPR014001">
    <property type="entry name" value="Helicase_ATP-bd"/>
</dbReference>
<dbReference type="SMART" id="SM00487">
    <property type="entry name" value="DEXDc"/>
    <property type="match status" value="1"/>
</dbReference>
<keyword evidence="4" id="KW-0378">Hydrolase</keyword>
<dbReference type="EC" id="3.6.4.13" evidence="2"/>
<sequence length="293" mass="33347">MAIPSKRARFLKPGEEDLIVSEEIDENAEGLVVANITGIRQIDQQRQSLPTFKWRSHFLYLLETSRVVVVTGETGSGKSTQLPQYIYEAGWVKGTSKYIAVTQPRRVAAITLATRVAEEKDCRLGNEVGYLIRFEDCFKSGRTSILYMTDGMLIQEMTRDPLLQNYRVIILDEVHERSLQVDLLLGLVKKILRKRLNDLRVVISSATLEAQNFIDYFKDLNLRDSSVLDETIGKSLTPVSHLHVEGRQHPVNVFYLQDPTPCYVTEARKTVFKLHENRPLGADILTDCLQVIL</sequence>
<evidence type="ECO:0000256" key="3">
    <source>
        <dbReference type="ARBA" id="ARBA00022741"/>
    </source>
</evidence>
<dbReference type="Pfam" id="PF00270">
    <property type="entry name" value="DEAD"/>
    <property type="match status" value="1"/>
</dbReference>
<dbReference type="FunFam" id="3.40.50.300:FF:000578">
    <property type="entry name" value="probable ATP-dependent RNA helicase DHX35"/>
    <property type="match status" value="1"/>
</dbReference>
<keyword evidence="5" id="KW-0347">Helicase</keyword>
<evidence type="ECO:0000256" key="2">
    <source>
        <dbReference type="ARBA" id="ARBA00012552"/>
    </source>
</evidence>
<organism evidence="11">
    <name type="scientific">Rodentolepis nana</name>
    <name type="common">Dwarf tapeworm</name>
    <name type="synonym">Hymenolepis nana</name>
    <dbReference type="NCBI Taxonomy" id="102285"/>
    <lineage>
        <taxon>Eukaryota</taxon>
        <taxon>Metazoa</taxon>
        <taxon>Spiralia</taxon>
        <taxon>Lophotrochozoa</taxon>
        <taxon>Platyhelminthes</taxon>
        <taxon>Cestoda</taxon>
        <taxon>Eucestoda</taxon>
        <taxon>Cyclophyllidea</taxon>
        <taxon>Hymenolepididae</taxon>
        <taxon>Rodentolepis</taxon>
    </lineage>
</organism>
<dbReference type="PANTHER" id="PTHR18934:SF136">
    <property type="entry name" value="ATP-DEPENDENT RNA HELICASE DHX35-RELATED"/>
    <property type="match status" value="1"/>
</dbReference>
<keyword evidence="10" id="KW-1185">Reference proteome</keyword>
<dbReference type="InterPro" id="IPR011545">
    <property type="entry name" value="DEAD/DEAH_box_helicase_dom"/>
</dbReference>
<dbReference type="GO" id="GO:0005524">
    <property type="term" value="F:ATP binding"/>
    <property type="evidence" value="ECO:0007669"/>
    <property type="project" value="UniProtKB-KW"/>
</dbReference>
<dbReference type="Gene3D" id="3.40.50.300">
    <property type="entry name" value="P-loop containing nucleotide triphosphate hydrolases"/>
    <property type="match status" value="1"/>
</dbReference>
<comment type="catalytic activity">
    <reaction evidence="7">
        <text>ATP + H2O = ADP + phosphate + H(+)</text>
        <dbReference type="Rhea" id="RHEA:13065"/>
        <dbReference type="ChEBI" id="CHEBI:15377"/>
        <dbReference type="ChEBI" id="CHEBI:15378"/>
        <dbReference type="ChEBI" id="CHEBI:30616"/>
        <dbReference type="ChEBI" id="CHEBI:43474"/>
        <dbReference type="ChEBI" id="CHEBI:456216"/>
        <dbReference type="EC" id="3.6.4.13"/>
    </reaction>
</comment>
<evidence type="ECO:0000256" key="1">
    <source>
        <dbReference type="ARBA" id="ARBA00008792"/>
    </source>
</evidence>
<evidence type="ECO:0000256" key="5">
    <source>
        <dbReference type="ARBA" id="ARBA00022806"/>
    </source>
</evidence>
<evidence type="ECO:0000256" key="6">
    <source>
        <dbReference type="ARBA" id="ARBA00022840"/>
    </source>
</evidence>
<dbReference type="SUPFAM" id="SSF52540">
    <property type="entry name" value="P-loop containing nucleoside triphosphate hydrolases"/>
    <property type="match status" value="1"/>
</dbReference>
<keyword evidence="3" id="KW-0547">Nucleotide-binding</keyword>
<dbReference type="GO" id="GO:0016787">
    <property type="term" value="F:hydrolase activity"/>
    <property type="evidence" value="ECO:0007669"/>
    <property type="project" value="UniProtKB-KW"/>
</dbReference>
<dbReference type="GO" id="GO:0003723">
    <property type="term" value="F:RNA binding"/>
    <property type="evidence" value="ECO:0007669"/>
    <property type="project" value="TreeGrafter"/>
</dbReference>
<comment type="similarity">
    <text evidence="1">Belongs to the DEAD box helicase family. DEAH subfamily.</text>
</comment>
<name>A0A0R3TDE1_RODNA</name>
<dbReference type="Proteomes" id="UP000278807">
    <property type="component" value="Unassembled WGS sequence"/>
</dbReference>
<dbReference type="STRING" id="102285.A0A0R3TDE1"/>
<proteinExistence type="inferred from homology"/>
<dbReference type="GO" id="GO:0003724">
    <property type="term" value="F:RNA helicase activity"/>
    <property type="evidence" value="ECO:0007669"/>
    <property type="project" value="UniProtKB-EC"/>
</dbReference>
<evidence type="ECO:0000313" key="9">
    <source>
        <dbReference type="EMBL" id="VDO00938.1"/>
    </source>
</evidence>
<dbReference type="AlphaFoldDB" id="A0A0R3TDE1"/>
<dbReference type="PROSITE" id="PS51192">
    <property type="entry name" value="HELICASE_ATP_BIND_1"/>
    <property type="match status" value="1"/>
</dbReference>
<dbReference type="EMBL" id="UZAE01004024">
    <property type="protein sequence ID" value="VDO00938.1"/>
    <property type="molecule type" value="Genomic_DNA"/>
</dbReference>
<evidence type="ECO:0000259" key="8">
    <source>
        <dbReference type="PROSITE" id="PS51192"/>
    </source>
</evidence>
<dbReference type="OrthoDB" id="10253254at2759"/>
<evidence type="ECO:0000313" key="10">
    <source>
        <dbReference type="Proteomes" id="UP000278807"/>
    </source>
</evidence>
<keyword evidence="6" id="KW-0067">ATP-binding</keyword>
<evidence type="ECO:0000256" key="4">
    <source>
        <dbReference type="ARBA" id="ARBA00022801"/>
    </source>
</evidence>
<accession>A0A0R3TDE1</accession>
<dbReference type="InterPro" id="IPR027417">
    <property type="entry name" value="P-loop_NTPase"/>
</dbReference>
<evidence type="ECO:0000313" key="11">
    <source>
        <dbReference type="WBParaSite" id="HNAJ_0000508001-mRNA-1"/>
    </source>
</evidence>
<protein>
    <recommendedName>
        <fullName evidence="2">RNA helicase</fullName>
        <ecNumber evidence="2">3.6.4.13</ecNumber>
    </recommendedName>
</protein>
<dbReference type="WBParaSite" id="HNAJ_0000508001-mRNA-1">
    <property type="protein sequence ID" value="HNAJ_0000508001-mRNA-1"/>
    <property type="gene ID" value="HNAJ_0000508001"/>
</dbReference>
<reference evidence="11" key="1">
    <citation type="submission" date="2017-02" db="UniProtKB">
        <authorList>
            <consortium name="WormBaseParasite"/>
        </authorList>
    </citation>
    <scope>IDENTIFICATION</scope>
</reference>
<reference evidence="9 10" key="2">
    <citation type="submission" date="2018-11" db="EMBL/GenBank/DDBJ databases">
        <authorList>
            <consortium name="Pathogen Informatics"/>
        </authorList>
    </citation>
    <scope>NUCLEOTIDE SEQUENCE [LARGE SCALE GENOMIC DNA]</scope>
</reference>
<feature type="domain" description="Helicase ATP-binding" evidence="8">
    <location>
        <begin position="59"/>
        <end position="226"/>
    </location>
</feature>
<gene>
    <name evidence="9" type="ORF">HNAJ_LOCUS5078</name>
</gene>